<comment type="caution">
    <text evidence="2">The sequence shown here is derived from an EMBL/GenBank/DDBJ whole genome shotgun (WGS) entry which is preliminary data.</text>
</comment>
<dbReference type="OrthoDB" id="2284024at2759"/>
<name>A0A8H7S7T1_9FUNG</name>
<proteinExistence type="predicted"/>
<sequence>MDTTDKELQAEYEARHKNLFHSVHGMFDSVDNALHSAFDEAQEHIQGSTAVDNDYAGTSNVTNTSNPLTDNNTTTATRRSRSSTSSNVKDQAQATADDIKAEHRKHSFGFNINKSAMDATRRDIDALREADAERFEPVGSKIEDTLGNTALVDDSLDSSGYKLRRH</sequence>
<protein>
    <submittedName>
        <fullName evidence="2">Uncharacterized protein</fullName>
    </submittedName>
</protein>
<dbReference type="AlphaFoldDB" id="A0A8H7S7T1"/>
<evidence type="ECO:0000313" key="3">
    <source>
        <dbReference type="Proteomes" id="UP000646827"/>
    </source>
</evidence>
<dbReference type="EMBL" id="JAEPRB010000069">
    <property type="protein sequence ID" value="KAG2223033.1"/>
    <property type="molecule type" value="Genomic_DNA"/>
</dbReference>
<gene>
    <name evidence="2" type="ORF">INT45_008234</name>
</gene>
<reference evidence="2 3" key="1">
    <citation type="submission" date="2020-12" db="EMBL/GenBank/DDBJ databases">
        <title>Metabolic potential, ecology and presence of endohyphal bacteria is reflected in genomic diversity of Mucoromycotina.</title>
        <authorList>
            <person name="Muszewska A."/>
            <person name="Okrasinska A."/>
            <person name="Steczkiewicz K."/>
            <person name="Drgas O."/>
            <person name="Orlowska M."/>
            <person name="Perlinska-Lenart U."/>
            <person name="Aleksandrzak-Piekarczyk T."/>
            <person name="Szatraj K."/>
            <person name="Zielenkiewicz U."/>
            <person name="Pilsyk S."/>
            <person name="Malc E."/>
            <person name="Mieczkowski P."/>
            <person name="Kruszewska J.S."/>
            <person name="Biernat P."/>
            <person name="Pawlowska J."/>
        </authorList>
    </citation>
    <scope>NUCLEOTIDE SEQUENCE [LARGE SCALE GENOMIC DNA]</scope>
    <source>
        <strain evidence="2 3">CBS 142.35</strain>
    </source>
</reference>
<dbReference type="Proteomes" id="UP000646827">
    <property type="component" value="Unassembled WGS sequence"/>
</dbReference>
<evidence type="ECO:0000313" key="2">
    <source>
        <dbReference type="EMBL" id="KAG2223033.1"/>
    </source>
</evidence>
<evidence type="ECO:0000256" key="1">
    <source>
        <dbReference type="SAM" id="MobiDB-lite"/>
    </source>
</evidence>
<accession>A0A8H7S7T1</accession>
<feature type="compositionally biased region" description="Low complexity" evidence="1">
    <location>
        <begin position="71"/>
        <end position="87"/>
    </location>
</feature>
<keyword evidence="3" id="KW-1185">Reference proteome</keyword>
<feature type="region of interest" description="Disordered" evidence="1">
    <location>
        <begin position="51"/>
        <end position="101"/>
    </location>
</feature>
<feature type="compositionally biased region" description="Polar residues" evidence="1">
    <location>
        <begin position="51"/>
        <end position="70"/>
    </location>
</feature>
<organism evidence="2 3">
    <name type="scientific">Circinella minor</name>
    <dbReference type="NCBI Taxonomy" id="1195481"/>
    <lineage>
        <taxon>Eukaryota</taxon>
        <taxon>Fungi</taxon>
        <taxon>Fungi incertae sedis</taxon>
        <taxon>Mucoromycota</taxon>
        <taxon>Mucoromycotina</taxon>
        <taxon>Mucoromycetes</taxon>
        <taxon>Mucorales</taxon>
        <taxon>Lichtheimiaceae</taxon>
        <taxon>Circinella</taxon>
    </lineage>
</organism>